<dbReference type="Pfam" id="PF06794">
    <property type="entry name" value="UPF0270"/>
    <property type="match status" value="1"/>
</dbReference>
<gene>
    <name evidence="2" type="ORF">FGS76_02955</name>
</gene>
<evidence type="ECO:0000313" key="2">
    <source>
        <dbReference type="EMBL" id="TMW14469.1"/>
    </source>
</evidence>
<dbReference type="EMBL" id="VCQT01000014">
    <property type="protein sequence ID" value="TMW14469.1"/>
    <property type="molecule type" value="Genomic_DNA"/>
</dbReference>
<sequence>MIVPWQEIPADALHNLIEEFVTRDGTDYGEQEIATATKVEQVRAQLKRGEAAVVFDEATETVSIFNREQLREAGL</sequence>
<keyword evidence="3" id="KW-1185">Reference proteome</keyword>
<dbReference type="NCBIfam" id="NF003438">
    <property type="entry name" value="PRK04966.1"/>
    <property type="match status" value="1"/>
</dbReference>
<dbReference type="Gene3D" id="1.10.10.610">
    <property type="entry name" value="YehU-like"/>
    <property type="match status" value="1"/>
</dbReference>
<evidence type="ECO:0000313" key="3">
    <source>
        <dbReference type="Proteomes" id="UP000739180"/>
    </source>
</evidence>
<accession>A0ABY2XRH4</accession>
<protein>
    <submittedName>
        <fullName evidence="2">YheU family protein</fullName>
    </submittedName>
</protein>
<dbReference type="PIRSF" id="PIRSF006169">
    <property type="entry name" value="UCP006169"/>
    <property type="match status" value="1"/>
</dbReference>
<dbReference type="Proteomes" id="UP000739180">
    <property type="component" value="Unassembled WGS sequence"/>
</dbReference>
<proteinExistence type="inferred from homology"/>
<dbReference type="InterPro" id="IPR010648">
    <property type="entry name" value="UPF0270"/>
</dbReference>
<evidence type="ECO:0000256" key="1">
    <source>
        <dbReference type="ARBA" id="ARBA00006450"/>
    </source>
</evidence>
<comment type="caution">
    <text evidence="2">The sequence shown here is derived from an EMBL/GenBank/DDBJ whole genome shotgun (WGS) entry which is preliminary data.</text>
</comment>
<comment type="similarity">
    <text evidence="1">Belongs to the UPF0270 family.</text>
</comment>
<name>A0ABY2XRH4_9GAMM</name>
<reference evidence="2 3" key="1">
    <citation type="submission" date="2019-05" db="EMBL/GenBank/DDBJ databases">
        <title>Genome of Alcanivorax gelatiniphagus, an oil degrading marine bacteria.</title>
        <authorList>
            <person name="Kwon K.K."/>
        </authorList>
    </citation>
    <scope>NUCLEOTIDE SEQUENCE [LARGE SCALE GENOMIC DNA]</scope>
    <source>
        <strain evidence="2 3">MEBiC 08158</strain>
    </source>
</reference>
<organism evidence="2 3">
    <name type="scientific">Alloalcanivorax gelatiniphagus</name>
    <dbReference type="NCBI Taxonomy" id="1194167"/>
    <lineage>
        <taxon>Bacteria</taxon>
        <taxon>Pseudomonadati</taxon>
        <taxon>Pseudomonadota</taxon>
        <taxon>Gammaproteobacteria</taxon>
        <taxon>Oceanospirillales</taxon>
        <taxon>Alcanivoracaceae</taxon>
        <taxon>Alloalcanivorax</taxon>
    </lineage>
</organism>
<dbReference type="RefSeq" id="WP_138771141.1">
    <property type="nucleotide sequence ID" value="NZ_JBHSSX010000114.1"/>
</dbReference>
<dbReference type="InterPro" id="IPR036685">
    <property type="entry name" value="YehU-like_sf"/>
</dbReference>
<dbReference type="SUPFAM" id="SSF118001">
    <property type="entry name" value="YehU-like"/>
    <property type="match status" value="1"/>
</dbReference>